<organism evidence="11 12">
    <name type="scientific">Rozella allomycis (strain CSF55)</name>
    <dbReference type="NCBI Taxonomy" id="988480"/>
    <lineage>
        <taxon>Eukaryota</taxon>
        <taxon>Fungi</taxon>
        <taxon>Fungi incertae sedis</taxon>
        <taxon>Cryptomycota</taxon>
        <taxon>Cryptomycota incertae sedis</taxon>
        <taxon>Rozella</taxon>
    </lineage>
</organism>
<dbReference type="Proteomes" id="UP000281549">
    <property type="component" value="Unassembled WGS sequence"/>
</dbReference>
<accession>A0A4V1J043</accession>
<keyword evidence="5 7" id="KW-0472">Membrane</keyword>
<dbReference type="Gene3D" id="3.10.580.10">
    <property type="entry name" value="CBS-domain"/>
    <property type="match status" value="1"/>
</dbReference>
<dbReference type="PANTHER" id="PTHR12064">
    <property type="entry name" value="METAL TRANSPORTER CNNM"/>
    <property type="match status" value="1"/>
</dbReference>
<dbReference type="InterPro" id="IPR045095">
    <property type="entry name" value="ACDP"/>
</dbReference>
<dbReference type="PROSITE" id="PS51846">
    <property type="entry name" value="CNNM"/>
    <property type="match status" value="1"/>
</dbReference>
<evidence type="ECO:0000256" key="2">
    <source>
        <dbReference type="ARBA" id="ARBA00022692"/>
    </source>
</evidence>
<evidence type="ECO:0000259" key="10">
    <source>
        <dbReference type="PROSITE" id="PS51846"/>
    </source>
</evidence>
<dbReference type="Pfam" id="PF00571">
    <property type="entry name" value="CBS"/>
    <property type="match status" value="1"/>
</dbReference>
<protein>
    <submittedName>
        <fullName evidence="11">DUF21-domain-containing protein</fullName>
    </submittedName>
</protein>
<evidence type="ECO:0000256" key="4">
    <source>
        <dbReference type="ARBA" id="ARBA00022989"/>
    </source>
</evidence>
<evidence type="ECO:0000256" key="6">
    <source>
        <dbReference type="PROSITE-ProRule" id="PRU00703"/>
    </source>
</evidence>
<evidence type="ECO:0000313" key="11">
    <source>
        <dbReference type="EMBL" id="RKP20259.1"/>
    </source>
</evidence>
<proteinExistence type="predicted"/>
<evidence type="ECO:0000256" key="1">
    <source>
        <dbReference type="ARBA" id="ARBA00004141"/>
    </source>
</evidence>
<dbReference type="SUPFAM" id="SSF54631">
    <property type="entry name" value="CBS-domain pair"/>
    <property type="match status" value="1"/>
</dbReference>
<dbReference type="GO" id="GO:0030026">
    <property type="term" value="P:intracellular manganese ion homeostasis"/>
    <property type="evidence" value="ECO:0007669"/>
    <property type="project" value="TreeGrafter"/>
</dbReference>
<dbReference type="InterPro" id="IPR046342">
    <property type="entry name" value="CBS_dom_sf"/>
</dbReference>
<evidence type="ECO:0000256" key="5">
    <source>
        <dbReference type="ARBA" id="ARBA00023136"/>
    </source>
</evidence>
<feature type="domain" description="CNNM transmembrane" evidence="10">
    <location>
        <begin position="1"/>
        <end position="162"/>
    </location>
</feature>
<sequence length="303" mass="33846">GLTIGLMSLDETNLRVLQRSDQPKQREYAAIIGPIRNRGHLLLCTLLIANTIINETLPIVIDSLFGNGWQAVLVSSALIVIFGEILPQAVCSRYGLYIGAKMAWFVKGLIWILFIISYPISKVLDFMLGENHGVIYRRSELKELVSILGDKAHGSSLMTDEVNIIKGVLDLRDKFAADAMTPLKDAFMLDACTFINKDTLNKVHEALLLKQIVSHGYSRIPVYEGNPNNILGMILVKRMITLTPNDKIMIKDLPLNHLHRVTKTKPLFDMIHEFEKGQSHMAVVCDENGASIGIITLEDVIEE</sequence>
<dbReference type="GO" id="GO:0005737">
    <property type="term" value="C:cytoplasm"/>
    <property type="evidence" value="ECO:0007669"/>
    <property type="project" value="TreeGrafter"/>
</dbReference>
<feature type="transmembrane region" description="Helical" evidence="8">
    <location>
        <begin position="98"/>
        <end position="120"/>
    </location>
</feature>
<dbReference type="GO" id="GO:0016020">
    <property type="term" value="C:membrane"/>
    <property type="evidence" value="ECO:0007669"/>
    <property type="project" value="UniProtKB-SubCell"/>
</dbReference>
<comment type="subcellular location">
    <subcellularLocation>
        <location evidence="1">Membrane</location>
        <topology evidence="1">Multi-pass membrane protein</topology>
    </subcellularLocation>
</comment>
<dbReference type="InterPro" id="IPR000644">
    <property type="entry name" value="CBS_dom"/>
</dbReference>
<dbReference type="InterPro" id="IPR044751">
    <property type="entry name" value="Ion_transp-like_CBS"/>
</dbReference>
<dbReference type="PANTHER" id="PTHR12064:SF97">
    <property type="entry name" value="METAL TRANSPORTER CNNM-5"/>
    <property type="match status" value="1"/>
</dbReference>
<evidence type="ECO:0000256" key="7">
    <source>
        <dbReference type="PROSITE-ProRule" id="PRU01193"/>
    </source>
</evidence>
<keyword evidence="6" id="KW-0129">CBS domain</keyword>
<feature type="transmembrane region" description="Helical" evidence="8">
    <location>
        <begin position="41"/>
        <end position="61"/>
    </location>
</feature>
<dbReference type="Pfam" id="PF01595">
    <property type="entry name" value="CNNM"/>
    <property type="match status" value="1"/>
</dbReference>
<dbReference type="CDD" id="cd04590">
    <property type="entry name" value="CBS_pair_CorC_HlyC_assoc"/>
    <property type="match status" value="1"/>
</dbReference>
<dbReference type="FunFam" id="3.10.580.10:FF:000006">
    <property type="entry name" value="DUF21 and CBS domain protein"/>
    <property type="match status" value="1"/>
</dbReference>
<evidence type="ECO:0000259" key="9">
    <source>
        <dbReference type="PROSITE" id="PS51371"/>
    </source>
</evidence>
<evidence type="ECO:0000256" key="3">
    <source>
        <dbReference type="ARBA" id="ARBA00022737"/>
    </source>
</evidence>
<dbReference type="GO" id="GO:0010960">
    <property type="term" value="P:magnesium ion homeostasis"/>
    <property type="evidence" value="ECO:0007669"/>
    <property type="project" value="InterPro"/>
</dbReference>
<keyword evidence="2 7" id="KW-0812">Transmembrane</keyword>
<dbReference type="InterPro" id="IPR002550">
    <property type="entry name" value="CNNM"/>
</dbReference>
<reference evidence="12" key="1">
    <citation type="journal article" date="2018" name="Nat. Microbiol.">
        <title>Leveraging single-cell genomics to expand the fungal tree of life.</title>
        <authorList>
            <person name="Ahrendt S.R."/>
            <person name="Quandt C.A."/>
            <person name="Ciobanu D."/>
            <person name="Clum A."/>
            <person name="Salamov A."/>
            <person name="Andreopoulos B."/>
            <person name="Cheng J.F."/>
            <person name="Woyke T."/>
            <person name="Pelin A."/>
            <person name="Henrissat B."/>
            <person name="Reynolds N.K."/>
            <person name="Benny G.L."/>
            <person name="Smith M.E."/>
            <person name="James T.Y."/>
            <person name="Grigoriev I.V."/>
        </authorList>
    </citation>
    <scope>NUCLEOTIDE SEQUENCE [LARGE SCALE GENOMIC DNA]</scope>
    <source>
        <strain evidence="12">CSF55</strain>
    </source>
</reference>
<keyword evidence="3" id="KW-0677">Repeat</keyword>
<name>A0A4V1J043_ROZAC</name>
<feature type="non-terminal residue" evidence="11">
    <location>
        <position position="303"/>
    </location>
</feature>
<gene>
    <name evidence="11" type="ORF">ROZALSC1DRAFT_4312</name>
</gene>
<dbReference type="EMBL" id="ML005090">
    <property type="protein sequence ID" value="RKP20259.1"/>
    <property type="molecule type" value="Genomic_DNA"/>
</dbReference>
<feature type="transmembrane region" description="Helical" evidence="8">
    <location>
        <begin position="67"/>
        <end position="86"/>
    </location>
</feature>
<dbReference type="AlphaFoldDB" id="A0A4V1J043"/>
<feature type="non-terminal residue" evidence="11">
    <location>
        <position position="1"/>
    </location>
</feature>
<evidence type="ECO:0000313" key="12">
    <source>
        <dbReference type="Proteomes" id="UP000281549"/>
    </source>
</evidence>
<evidence type="ECO:0000256" key="8">
    <source>
        <dbReference type="SAM" id="Phobius"/>
    </source>
</evidence>
<feature type="domain" description="CBS" evidence="9">
    <location>
        <begin position="249"/>
        <end position="303"/>
    </location>
</feature>
<dbReference type="PROSITE" id="PS51371">
    <property type="entry name" value="CBS"/>
    <property type="match status" value="1"/>
</dbReference>
<keyword evidence="4 7" id="KW-1133">Transmembrane helix</keyword>